<dbReference type="Gene3D" id="1.10.287.1490">
    <property type="match status" value="1"/>
</dbReference>
<accession>A0A4R8HR15</accession>
<dbReference type="SUPFAM" id="SSF53335">
    <property type="entry name" value="S-adenosyl-L-methionine-dependent methyltransferases"/>
    <property type="match status" value="1"/>
</dbReference>
<dbReference type="Proteomes" id="UP000295832">
    <property type="component" value="Unassembled WGS sequence"/>
</dbReference>
<organism evidence="2 3">
    <name type="scientific">Orenia marismortui</name>
    <dbReference type="NCBI Taxonomy" id="46469"/>
    <lineage>
        <taxon>Bacteria</taxon>
        <taxon>Bacillati</taxon>
        <taxon>Bacillota</taxon>
        <taxon>Clostridia</taxon>
        <taxon>Halanaerobiales</taxon>
        <taxon>Halobacteroidaceae</taxon>
        <taxon>Orenia</taxon>
    </lineage>
</organism>
<dbReference type="CDD" id="cd02440">
    <property type="entry name" value="AdoMet_MTases"/>
    <property type="match status" value="1"/>
</dbReference>
<dbReference type="Gene3D" id="3.40.50.150">
    <property type="entry name" value="Vaccinia Virus protein VP39"/>
    <property type="match status" value="1"/>
</dbReference>
<dbReference type="Pfam" id="PF07021">
    <property type="entry name" value="MetW"/>
    <property type="match status" value="1"/>
</dbReference>
<name>A0A4R8HR15_9FIRM</name>
<dbReference type="EMBL" id="SOEG01000001">
    <property type="protein sequence ID" value="TDX59253.1"/>
    <property type="molecule type" value="Genomic_DNA"/>
</dbReference>
<comment type="caution">
    <text evidence="2">The sequence shown here is derived from an EMBL/GenBank/DDBJ whole genome shotgun (WGS) entry which is preliminary data.</text>
</comment>
<keyword evidence="3" id="KW-1185">Reference proteome</keyword>
<protein>
    <submittedName>
        <fullName evidence="2">O-antigen chain-terminating methyltransferase</fullName>
    </submittedName>
</protein>
<dbReference type="GO" id="GO:0008168">
    <property type="term" value="F:methyltransferase activity"/>
    <property type="evidence" value="ECO:0007669"/>
    <property type="project" value="UniProtKB-KW"/>
</dbReference>
<dbReference type="InterPro" id="IPR010743">
    <property type="entry name" value="Methionine_synth_MetW"/>
</dbReference>
<keyword evidence="2" id="KW-0808">Transferase</keyword>
<reference evidence="2 3" key="1">
    <citation type="submission" date="2019-03" db="EMBL/GenBank/DDBJ databases">
        <title>Subsurface microbial communities from deep shales in Ohio and West Virginia, USA.</title>
        <authorList>
            <person name="Wrighton K."/>
        </authorList>
    </citation>
    <scope>NUCLEOTIDE SEQUENCE [LARGE SCALE GENOMIC DNA]</scope>
    <source>
        <strain evidence="2 3">MSL 6dP</strain>
    </source>
</reference>
<keyword evidence="2" id="KW-0489">Methyltransferase</keyword>
<dbReference type="PANTHER" id="PTHR43861">
    <property type="entry name" value="TRANS-ACONITATE 2-METHYLTRANSFERASE-RELATED"/>
    <property type="match status" value="1"/>
</dbReference>
<feature type="coiled-coil region" evidence="1">
    <location>
        <begin position="129"/>
        <end position="453"/>
    </location>
</feature>
<proteinExistence type="predicted"/>
<sequence length="682" mass="80142">MKQNKSKVLKIKDYIENEIISIKDQESDLNTKENKDLLNFKLQQLESNIDQNNNNWDVNSQQDITSHRKIIGKFIVFSKKIIRKLLSWYINPIVGQQKSFNGSVTRTLNELYKFTKGIIPNINSNYNEINMLKGQINCLTQSIEEIRSRENKFRSEIDQTKIEINDLKEGINDLELEIVNSREKIYEVEAEINNMEERVYERIENLTKKSNDRENTIKEIINEIEMKVNSSKEEVYERIENLAKKSNDRENTIKEIINEIEMKVNSSKEEVYERIENLAKKADDRENTIKEIINEIEIKVNSSKEEVYERIENLAKKSNDRENTIKEIINEIEIKVNSSKEEVYERIEDLAKKSNDRENTIKEIINEIEMKVDSSKEEVYERIEDLAKKSNDRENTIKEIINEIEIKVNSSKEEIYERIENLAKKSNDRENTIKEIEKNITNINNETQDKSEAIDFDYLEFENKFRGSEELIKNRMKKYFNYFREKSNVLDIGCGRGEFLELLQKGNVNSKGIDINKQMVEHCQNKGLDVVRSDAIEYLEQVEDGSLDGVFMGQVVEHLDLNYLLKVIELIDKKLTENGIFIAETPNPQSIYIYANAFYIDPTHVKPVHPATLKYLIERYSLEVMEVQGASAIPEENKLLTIHDEYLKNDNLEKLNSNWDKLNNLLFNYRDYAIVAKKIEVV</sequence>
<evidence type="ECO:0000256" key="1">
    <source>
        <dbReference type="SAM" id="Coils"/>
    </source>
</evidence>
<dbReference type="AlphaFoldDB" id="A0A4R8HR15"/>
<evidence type="ECO:0000313" key="2">
    <source>
        <dbReference type="EMBL" id="TDX59253.1"/>
    </source>
</evidence>
<evidence type="ECO:0000313" key="3">
    <source>
        <dbReference type="Proteomes" id="UP000295832"/>
    </source>
</evidence>
<dbReference type="RefSeq" id="WP_166667847.1">
    <property type="nucleotide sequence ID" value="NZ_SOEG01000001.1"/>
</dbReference>
<dbReference type="STRING" id="926561.GCA_000379025_00912"/>
<dbReference type="GO" id="GO:0032259">
    <property type="term" value="P:methylation"/>
    <property type="evidence" value="ECO:0007669"/>
    <property type="project" value="UniProtKB-KW"/>
</dbReference>
<keyword evidence="1" id="KW-0175">Coiled coil</keyword>
<dbReference type="InterPro" id="IPR029063">
    <property type="entry name" value="SAM-dependent_MTases_sf"/>
</dbReference>
<gene>
    <name evidence="2" type="ORF">C7959_101140</name>
</gene>